<sequence length="477" mass="53147">MPRWLYFTHPRDVQQHWLEPQPSTGEEMDVSPALLRVMGKGCRTTLDNTDPLQLKFDNILWLSMHAFYNMVWPMKRMRAMDRVVRNNLMARDIAFLCRALNVICTDIAKTCRQLKPITSFTEPLKYFITAVFEKQLYGGSEGKPFGVGNTHVPFPFAPGAPFINPDDVEDEVTERIIEVKRVPVLTMNAPNRYSDEPLTTLPQSRQTAEFRHVPTYRVISSSPSHHPMETSAADSEAVMSEREVEPGTPYEVMIDDDVYTVTDLLAPVSDWKTELVNVMLTTRTVSVTKKQLPDDHPLSHLFQCKVCLGTLSAPIWQCANGHYEFCPACMPMLTACPICRDRTFPANKVRNLGMMSVLEAVEPAFVSVTQTVVEQSITAQQMLESIARAGVYDPAPPLPRFAGQPYNAPAPSLVDHEAGIRVPGMLSNGAFYQDVLTVNVHTTVDGTVTSATVMVNGPELTPMTMSWESGGGAPRNI</sequence>
<dbReference type="Proteomes" id="UP000011239">
    <property type="component" value="Segment"/>
</dbReference>
<reference evidence="10" key="3">
    <citation type="journal article" date="2021" name="Microorganisms">
        <title>Genomes of Anguillid Herpesvirus 1 Strains Reveal Evolutionary Disparities and Low Genetic Diversity in the Genus Cyprinivirus.</title>
        <authorList>
            <person name="Donohoe O."/>
            <person name="Zhang H."/>
            <person name="Delrez N."/>
            <person name="Gao Y."/>
            <person name="Suarez N.M."/>
            <person name="Davison A.J."/>
            <person name="Vanderplasschen A."/>
        </authorList>
    </citation>
    <scope>NUCLEOTIDE SEQUENCE</scope>
    <source>
        <strain evidence="7">500138</strain>
        <strain evidence="8">DK-200249</strain>
        <strain evidence="9">DK-206116-1</strain>
        <strain evidence="10">HVA 486123</strain>
        <strain evidence="11">UK N080</strain>
    </source>
</reference>
<evidence type="ECO:0000313" key="11">
    <source>
        <dbReference type="EMBL" id="QRM17139.1"/>
    </source>
</evidence>
<evidence type="ECO:0000313" key="8">
    <source>
        <dbReference type="EMBL" id="QRM16614.1"/>
    </source>
</evidence>
<organism evidence="10">
    <name type="scientific">Anguillid herpesvirus 1</name>
    <dbReference type="NCBI Taxonomy" id="150286"/>
    <lineage>
        <taxon>Viruses</taxon>
        <taxon>Duplodnaviria</taxon>
        <taxon>Heunggongvirae</taxon>
        <taxon>Peploviricota</taxon>
        <taxon>Herviviricetes</taxon>
        <taxon>Herpesvirales</taxon>
        <taxon>Alloherpesviridae</taxon>
        <taxon>Cyvirus</taxon>
        <taxon>Cyvirus anguillidallo1</taxon>
    </lineage>
</organism>
<evidence type="ECO:0000256" key="4">
    <source>
        <dbReference type="PROSITE-ProRule" id="PRU00175"/>
    </source>
</evidence>
<keyword evidence="1" id="KW-0479">Metal-binding</keyword>
<accession>A0A8E5ALK4</accession>
<keyword evidence="2 4" id="KW-0863">Zinc-finger</keyword>
<evidence type="ECO:0000256" key="2">
    <source>
        <dbReference type="ARBA" id="ARBA00022771"/>
    </source>
</evidence>
<evidence type="ECO:0000313" key="7">
    <source>
        <dbReference type="EMBL" id="QRM16355.1"/>
    </source>
</evidence>
<keyword evidence="12" id="KW-1185">Reference proteome</keyword>
<dbReference type="Pfam" id="PF21362">
    <property type="entry name" value="Sina_RING"/>
    <property type="match status" value="1"/>
</dbReference>
<proteinExistence type="predicted"/>
<dbReference type="InterPro" id="IPR001841">
    <property type="entry name" value="Znf_RING"/>
</dbReference>
<dbReference type="EMBL" id="MW580854">
    <property type="protein sequence ID" value="QRM17008.1"/>
    <property type="molecule type" value="Genomic_DNA"/>
</dbReference>
<reference evidence="10" key="4">
    <citation type="submission" date="2021-02" db="EMBL/GenBank/DDBJ databases">
        <authorList>
            <person name="Vanderplasschen A.F.C."/>
            <person name="Davison A.J."/>
        </authorList>
    </citation>
    <scope>NUCLEOTIDE SEQUENCE</scope>
    <source>
        <strain evidence="7">500138</strain>
        <strain evidence="8">DK-200249</strain>
        <strain evidence="9">DK-206116-1</strain>
        <strain evidence="10">HVA 486123</strain>
        <strain evidence="11">UK N080</strain>
    </source>
</reference>
<dbReference type="EMBL" id="MW580853">
    <property type="protein sequence ID" value="QRM16878.1"/>
    <property type="molecule type" value="Genomic_DNA"/>
</dbReference>
<dbReference type="GO" id="GO:0008270">
    <property type="term" value="F:zinc ion binding"/>
    <property type="evidence" value="ECO:0007669"/>
    <property type="project" value="UniProtKB-KW"/>
</dbReference>
<dbReference type="InterPro" id="IPR049548">
    <property type="entry name" value="Sina-like_RING"/>
</dbReference>
<evidence type="ECO:0000256" key="3">
    <source>
        <dbReference type="ARBA" id="ARBA00022833"/>
    </source>
</evidence>
<dbReference type="GeneID" id="8683493"/>
<evidence type="ECO:0000313" key="6">
    <source>
        <dbReference type="EMBL" id="ADA57824.1"/>
    </source>
</evidence>
<evidence type="ECO:0000259" key="5">
    <source>
        <dbReference type="PROSITE" id="PS50089"/>
    </source>
</evidence>
<dbReference type="RefSeq" id="YP_003358200.1">
    <property type="nucleotide sequence ID" value="NC_013668.3"/>
</dbReference>
<dbReference type="PROSITE" id="PS50089">
    <property type="entry name" value="ZF_RING_2"/>
    <property type="match status" value="1"/>
</dbReference>
<reference evidence="6 12" key="1">
    <citation type="journal article" date="2010" name="J. Gen. Virol.">
        <title>Complete genome sequence and taxonomic position of anguillid herpesvirus 1.</title>
        <authorList>
            <person name="van Beurden S.J."/>
            <person name="Bossers A."/>
            <person name="Voorbergen-Laarman M.H."/>
            <person name="Haenen O.L."/>
            <person name="Peters S."/>
            <person name="Abma-Henkens M.H."/>
            <person name="Peeters B.P."/>
            <person name="Rottier P.J."/>
            <person name="Engelsma M.Y."/>
        </authorList>
    </citation>
    <scope>NUCLEOTIDE SEQUENCE [LARGE SCALE GENOMIC DNA]</scope>
    <source>
        <strain evidence="6">500138</strain>
        <strain evidence="12">Isolate Anguilla anguilla/Netherlands/500138/1998</strain>
    </source>
</reference>
<protein>
    <submittedName>
        <fullName evidence="10">Protein ORF61</fullName>
    </submittedName>
</protein>
<accession>D2E8B2</accession>
<dbReference type="EMBL" id="MW580851">
    <property type="protein sequence ID" value="QRM16614.1"/>
    <property type="molecule type" value="Genomic_DNA"/>
</dbReference>
<evidence type="ECO:0000256" key="1">
    <source>
        <dbReference type="ARBA" id="ARBA00022723"/>
    </source>
</evidence>
<dbReference type="EMBL" id="MW580855">
    <property type="protein sequence ID" value="QRM17139.1"/>
    <property type="molecule type" value="Genomic_DNA"/>
</dbReference>
<evidence type="ECO:0000313" key="9">
    <source>
        <dbReference type="EMBL" id="QRM16878.1"/>
    </source>
</evidence>
<name>A0A8E5ALK4_9VIRU</name>
<evidence type="ECO:0000313" key="12">
    <source>
        <dbReference type="Proteomes" id="UP000011239"/>
    </source>
</evidence>
<dbReference type="EMBL" id="FJ940765">
    <property type="protein sequence ID" value="ADA57824.1"/>
    <property type="molecule type" value="Genomic_DNA"/>
</dbReference>
<evidence type="ECO:0000313" key="10">
    <source>
        <dbReference type="EMBL" id="QRM17008.1"/>
    </source>
</evidence>
<reference evidence="6" key="2">
    <citation type="submission" date="2012-05" db="EMBL/GenBank/DDBJ databases">
        <authorList>
            <person name="van Beurden S.J."/>
            <person name="Gatherer D."/>
            <person name="Tuzi K."/>
            <person name="Herzyk P."/>
            <person name="Galbraith J."/>
            <person name="Peeters B.P.H."/>
            <person name="Rottier P.J.M."/>
            <person name="Engelsma M.Y."/>
            <person name="Davison A.J."/>
        </authorList>
    </citation>
    <scope>NUCLEOTIDE SEQUENCE</scope>
    <source>
        <strain evidence="6">500138</strain>
    </source>
</reference>
<keyword evidence="3" id="KW-0862">Zinc</keyword>
<feature type="domain" description="RING-type" evidence="5">
    <location>
        <begin position="304"/>
        <end position="340"/>
    </location>
</feature>
<dbReference type="KEGG" id="vg:8683493"/>
<gene>
    <name evidence="10" type="primary">ORF61</name>
    <name evidence="6" type="ORF">AngHV1_ORF61</name>
</gene>
<dbReference type="EMBL" id="MW580849">
    <property type="protein sequence ID" value="QRM16355.1"/>
    <property type="molecule type" value="Genomic_DNA"/>
</dbReference>